<dbReference type="Proteomes" id="UP001632038">
    <property type="component" value="Unassembled WGS sequence"/>
</dbReference>
<protein>
    <submittedName>
        <fullName evidence="2">Uncharacterized protein</fullName>
    </submittedName>
</protein>
<accession>A0ABD3BSW8</accession>
<comment type="caution">
    <text evidence="2">The sequence shown here is derived from an EMBL/GenBank/DDBJ whole genome shotgun (WGS) entry which is preliminary data.</text>
</comment>
<evidence type="ECO:0000256" key="1">
    <source>
        <dbReference type="SAM" id="MobiDB-lite"/>
    </source>
</evidence>
<feature type="region of interest" description="Disordered" evidence="1">
    <location>
        <begin position="252"/>
        <end position="285"/>
    </location>
</feature>
<evidence type="ECO:0000313" key="3">
    <source>
        <dbReference type="Proteomes" id="UP001632038"/>
    </source>
</evidence>
<evidence type="ECO:0000313" key="2">
    <source>
        <dbReference type="EMBL" id="KAL3620367.1"/>
    </source>
</evidence>
<name>A0ABD3BSW8_9LAMI</name>
<organism evidence="2 3">
    <name type="scientific">Castilleja foliolosa</name>
    <dbReference type="NCBI Taxonomy" id="1961234"/>
    <lineage>
        <taxon>Eukaryota</taxon>
        <taxon>Viridiplantae</taxon>
        <taxon>Streptophyta</taxon>
        <taxon>Embryophyta</taxon>
        <taxon>Tracheophyta</taxon>
        <taxon>Spermatophyta</taxon>
        <taxon>Magnoliopsida</taxon>
        <taxon>eudicotyledons</taxon>
        <taxon>Gunneridae</taxon>
        <taxon>Pentapetalae</taxon>
        <taxon>asterids</taxon>
        <taxon>lamiids</taxon>
        <taxon>Lamiales</taxon>
        <taxon>Orobanchaceae</taxon>
        <taxon>Pedicularideae</taxon>
        <taxon>Castillejinae</taxon>
        <taxon>Castilleja</taxon>
    </lineage>
</organism>
<keyword evidence="3" id="KW-1185">Reference proteome</keyword>
<proteinExistence type="predicted"/>
<feature type="region of interest" description="Disordered" evidence="1">
    <location>
        <begin position="124"/>
        <end position="154"/>
    </location>
</feature>
<dbReference type="InterPro" id="IPR044798">
    <property type="entry name" value="EAF1A/B"/>
</dbReference>
<reference evidence="3" key="1">
    <citation type="journal article" date="2024" name="IScience">
        <title>Strigolactones Initiate the Formation of Haustorium-like Structures in Castilleja.</title>
        <authorList>
            <person name="Buerger M."/>
            <person name="Peterson D."/>
            <person name="Chory J."/>
        </authorList>
    </citation>
    <scope>NUCLEOTIDE SEQUENCE [LARGE SCALE GENOMIC DNA]</scope>
</reference>
<gene>
    <name evidence="2" type="ORF">CASFOL_035279</name>
</gene>
<dbReference type="PANTHER" id="PTHR46774:SF3">
    <property type="entry name" value="CHROMATIN MODIFICATION-RELATED PROTEIN EAF1 A-RELATED"/>
    <property type="match status" value="1"/>
</dbReference>
<dbReference type="AlphaFoldDB" id="A0ABD3BSW8"/>
<dbReference type="PANTHER" id="PTHR46774">
    <property type="entry name" value="CHROMATIN MODIFICATION-RELATED PROTEIN EAF1 A-RELATED"/>
    <property type="match status" value="1"/>
</dbReference>
<sequence>MRQTPDSSFENITTTWWVVPSPAATQMRNTKFLMYIPYLFAAAFQLQYVDSIPWCKPKVKLLSFYQMPAGQPGSGSPWTFFEDQALVVMAHDLGPNWGLSVMLLTVHCSLSAYSAKLRNARSDTLMDRTSGDGADSAEDSGSSQPYSSTLPGIPKEARDSYFNVYRDQWKKIPSNLTLIRSSLLVRDNRKSQGSKTTPVQHPHSSHKVALFQVCPNNLNEGPILTPLDLCEATTIAGTDMLHLGYPGPHSGGLALPNQGTATPMHPASGDARYGLPRSASLSTDE</sequence>
<dbReference type="EMBL" id="JAVIJP010000066">
    <property type="protein sequence ID" value="KAL3620367.1"/>
    <property type="molecule type" value="Genomic_DNA"/>
</dbReference>
<feature type="compositionally biased region" description="Low complexity" evidence="1">
    <location>
        <begin position="131"/>
        <end position="143"/>
    </location>
</feature>